<evidence type="ECO:0000256" key="2">
    <source>
        <dbReference type="SAM" id="SignalP"/>
    </source>
</evidence>
<protein>
    <submittedName>
        <fullName evidence="4">Sialate O-acetylesterase</fullName>
    </submittedName>
</protein>
<reference evidence="4 5" key="1">
    <citation type="submission" date="2020-09" db="EMBL/GenBank/DDBJ databases">
        <title>Novel species of Mucilaginibacter isolated from a glacier on the Tibetan Plateau.</title>
        <authorList>
            <person name="Liu Q."/>
            <person name="Xin Y.-H."/>
        </authorList>
    </citation>
    <scope>NUCLEOTIDE SEQUENCE [LARGE SCALE GENOMIC DNA]</scope>
    <source>
        <strain evidence="4 5">CGMCC 1.13878</strain>
    </source>
</reference>
<organism evidence="4 5">
    <name type="scientific">Mucilaginibacter rigui</name>
    <dbReference type="NCBI Taxonomy" id="534635"/>
    <lineage>
        <taxon>Bacteria</taxon>
        <taxon>Pseudomonadati</taxon>
        <taxon>Bacteroidota</taxon>
        <taxon>Sphingobacteriia</taxon>
        <taxon>Sphingobacteriales</taxon>
        <taxon>Sphingobacteriaceae</taxon>
        <taxon>Mucilaginibacter</taxon>
    </lineage>
</organism>
<dbReference type="SUPFAM" id="SSF52266">
    <property type="entry name" value="SGNH hydrolase"/>
    <property type="match status" value="1"/>
</dbReference>
<proteinExistence type="predicted"/>
<feature type="chain" id="PRO_5045872506" evidence="2">
    <location>
        <begin position="21"/>
        <end position="507"/>
    </location>
</feature>
<dbReference type="Proteomes" id="UP000618754">
    <property type="component" value="Unassembled WGS sequence"/>
</dbReference>
<dbReference type="InterPro" id="IPR005181">
    <property type="entry name" value="SASA"/>
</dbReference>
<dbReference type="Pfam" id="PF03629">
    <property type="entry name" value="SASA"/>
    <property type="match status" value="1"/>
</dbReference>
<dbReference type="InterPro" id="IPR036514">
    <property type="entry name" value="SGNH_hydro_sf"/>
</dbReference>
<dbReference type="RefSeq" id="WP_191176624.1">
    <property type="nucleotide sequence ID" value="NZ_JACWMW010000003.1"/>
</dbReference>
<keyword evidence="5" id="KW-1185">Reference proteome</keyword>
<dbReference type="EMBL" id="JACWMW010000003">
    <property type="protein sequence ID" value="MBD1386798.1"/>
    <property type="molecule type" value="Genomic_DNA"/>
</dbReference>
<keyword evidence="1" id="KW-0378">Hydrolase</keyword>
<dbReference type="PANTHER" id="PTHR22901:SF0">
    <property type="entry name" value="SIALATE O-ACETYLESTERASE"/>
    <property type="match status" value="1"/>
</dbReference>
<feature type="domain" description="Sialate O-acetylesterase" evidence="3">
    <location>
        <begin position="124"/>
        <end position="385"/>
    </location>
</feature>
<dbReference type="InterPro" id="IPR039329">
    <property type="entry name" value="SIAE"/>
</dbReference>
<dbReference type="PANTHER" id="PTHR22901">
    <property type="entry name" value="SIALATE O-ACETYLESTERASE"/>
    <property type="match status" value="1"/>
</dbReference>
<comment type="caution">
    <text evidence="4">The sequence shown here is derived from an EMBL/GenBank/DDBJ whole genome shotgun (WGS) entry which is preliminary data.</text>
</comment>
<evidence type="ECO:0000313" key="4">
    <source>
        <dbReference type="EMBL" id="MBD1386798.1"/>
    </source>
</evidence>
<evidence type="ECO:0000256" key="1">
    <source>
        <dbReference type="ARBA" id="ARBA00022801"/>
    </source>
</evidence>
<name>A0ABR7X888_9SPHI</name>
<dbReference type="Gene3D" id="3.40.50.1110">
    <property type="entry name" value="SGNH hydrolase"/>
    <property type="match status" value="1"/>
</dbReference>
<gene>
    <name evidence="4" type="ORF">IDJ75_16055</name>
</gene>
<sequence>MFKALPFFITICLIVQAGFAQQKVAAADVQNASVTFKINQVLQSNMVIQQNKPFKVWGQAVSGEAVTVKADWMLQPVTVIAGADNKFMAIINVPEAKKGDYTAHTLTAESHQKKIMLTDLLIGDTWFLSGQSNMQFAMREVKDAATEVAAATSPNIRILNVGFNWNTKPIDTLKGDWQKVSPQTVKDFSAVGYYFGKELQSKLDIPIGLIYSGIGGSWEQAYVAQDVMAADTMLNRVYLKPFFDDPKSKEKLDGVFSFDRVYQPFLIHNAMINPFYNLSIKGICWYQGESNRAERESYLRLSYAQIKSWRTAFAQGDLPFYYVQVAPHAYEKFDSTLNDYAFFREVQEKISAMNNTAMAVTMDVGDAKNIHPTNKKPVGDRLARIALNRTYGMLDINYEGPHVDYVAFKKKKAIVNFTPASVKTKLRTTDGAEPKFFMIAGADQVFWPAEAKIINNTIELSTKQVKKPVAVRYAFTNYPVTNLENENGLPAVPFRTDNWAEPVVAKK</sequence>
<feature type="signal peptide" evidence="2">
    <location>
        <begin position="1"/>
        <end position="20"/>
    </location>
</feature>
<accession>A0ABR7X888</accession>
<evidence type="ECO:0000259" key="3">
    <source>
        <dbReference type="Pfam" id="PF03629"/>
    </source>
</evidence>
<evidence type="ECO:0000313" key="5">
    <source>
        <dbReference type="Proteomes" id="UP000618754"/>
    </source>
</evidence>
<keyword evidence="2" id="KW-0732">Signal</keyword>